<protein>
    <recommendedName>
        <fullName evidence="3">Protein kinase domain-containing protein</fullName>
    </recommendedName>
</protein>
<dbReference type="AlphaFoldDB" id="A0AAN9EMR5"/>
<dbReference type="SUPFAM" id="SSF56112">
    <property type="entry name" value="Protein kinase-like (PK-like)"/>
    <property type="match status" value="1"/>
</dbReference>
<proteinExistence type="predicted"/>
<evidence type="ECO:0008006" key="3">
    <source>
        <dbReference type="Google" id="ProtNLM"/>
    </source>
</evidence>
<reference evidence="1 2" key="1">
    <citation type="submission" date="2024-01" db="EMBL/GenBank/DDBJ databases">
        <title>The genomes of 5 underutilized Papilionoideae crops provide insights into root nodulation and disease resistanc.</title>
        <authorList>
            <person name="Yuan L."/>
        </authorList>
    </citation>
    <scope>NUCLEOTIDE SEQUENCE [LARGE SCALE GENOMIC DNA]</scope>
    <source>
        <strain evidence="1">ZHUSHIDOU_FW_LH</strain>
        <tissue evidence="1">Leaf</tissue>
    </source>
</reference>
<name>A0AAN9EMR5_CROPI</name>
<dbReference type="InterPro" id="IPR011009">
    <property type="entry name" value="Kinase-like_dom_sf"/>
</dbReference>
<keyword evidence="2" id="KW-1185">Reference proteome</keyword>
<accession>A0AAN9EMR5</accession>
<evidence type="ECO:0000313" key="2">
    <source>
        <dbReference type="Proteomes" id="UP001372338"/>
    </source>
</evidence>
<gene>
    <name evidence="1" type="ORF">RIF29_25665</name>
</gene>
<dbReference type="Proteomes" id="UP001372338">
    <property type="component" value="Unassembled WGS sequence"/>
</dbReference>
<dbReference type="EMBL" id="JAYWIO010000005">
    <property type="protein sequence ID" value="KAK7259993.1"/>
    <property type="molecule type" value="Genomic_DNA"/>
</dbReference>
<sequence length="132" mass="14977">MRYRYILISSLGYVKLFFMSAGIVNSIPVTLIPSPPRQDDATIANIIEDQHPEHPVIQQSDEGMKARQSFYDNGVISIILEYMDGGSLADLLKKVKTIPEPYLAAIWMIRMLQVTHLQTLSLTLQIILAVWF</sequence>
<evidence type="ECO:0000313" key="1">
    <source>
        <dbReference type="EMBL" id="KAK7259993.1"/>
    </source>
</evidence>
<organism evidence="1 2">
    <name type="scientific">Crotalaria pallida</name>
    <name type="common">Smooth rattlebox</name>
    <name type="synonym">Crotalaria striata</name>
    <dbReference type="NCBI Taxonomy" id="3830"/>
    <lineage>
        <taxon>Eukaryota</taxon>
        <taxon>Viridiplantae</taxon>
        <taxon>Streptophyta</taxon>
        <taxon>Embryophyta</taxon>
        <taxon>Tracheophyta</taxon>
        <taxon>Spermatophyta</taxon>
        <taxon>Magnoliopsida</taxon>
        <taxon>eudicotyledons</taxon>
        <taxon>Gunneridae</taxon>
        <taxon>Pentapetalae</taxon>
        <taxon>rosids</taxon>
        <taxon>fabids</taxon>
        <taxon>Fabales</taxon>
        <taxon>Fabaceae</taxon>
        <taxon>Papilionoideae</taxon>
        <taxon>50 kb inversion clade</taxon>
        <taxon>genistoids sensu lato</taxon>
        <taxon>core genistoids</taxon>
        <taxon>Crotalarieae</taxon>
        <taxon>Crotalaria</taxon>
    </lineage>
</organism>
<comment type="caution">
    <text evidence="1">The sequence shown here is derived from an EMBL/GenBank/DDBJ whole genome shotgun (WGS) entry which is preliminary data.</text>
</comment>